<accession>A0AAI9SUX0</accession>
<organism evidence="1 2">
    <name type="scientific">Candida oxycetoniae</name>
    <dbReference type="NCBI Taxonomy" id="497107"/>
    <lineage>
        <taxon>Eukaryota</taxon>
        <taxon>Fungi</taxon>
        <taxon>Dikarya</taxon>
        <taxon>Ascomycota</taxon>
        <taxon>Saccharomycotina</taxon>
        <taxon>Pichiomycetes</taxon>
        <taxon>Debaryomycetaceae</taxon>
        <taxon>Candida/Lodderomyces clade</taxon>
        <taxon>Candida</taxon>
    </lineage>
</organism>
<dbReference type="RefSeq" id="XP_049179104.1">
    <property type="nucleotide sequence ID" value="XM_049325332.1"/>
</dbReference>
<evidence type="ECO:0000313" key="1">
    <source>
        <dbReference type="EMBL" id="KAI3403357.2"/>
    </source>
</evidence>
<proteinExistence type="predicted"/>
<dbReference type="GeneID" id="73381560"/>
<name>A0AAI9SUX0_9ASCO</name>
<gene>
    <name evidence="1" type="ORF">KGF56_003945</name>
</gene>
<evidence type="ECO:0000313" key="2">
    <source>
        <dbReference type="Proteomes" id="UP001202479"/>
    </source>
</evidence>
<keyword evidence="2" id="KW-1185">Reference proteome</keyword>
<protein>
    <submittedName>
        <fullName evidence="1">Uncharacterized protein</fullName>
    </submittedName>
</protein>
<dbReference type="AlphaFoldDB" id="A0AAI9SUX0"/>
<dbReference type="EMBL" id="JAHUZD010000128">
    <property type="protein sequence ID" value="KAI3403357.2"/>
    <property type="molecule type" value="Genomic_DNA"/>
</dbReference>
<reference evidence="1" key="1">
    <citation type="journal article" date="2022" name="DNA Res.">
        <title>Genome analysis of five recently described species of the CUG-Ser clade uncovers Candida theae as a new hybrid lineage with pathogenic potential in the Candida parapsilosis species complex.</title>
        <authorList>
            <person name="Mixao V."/>
            <person name="Del Olmo V."/>
            <person name="Hegedusova E."/>
            <person name="Saus E."/>
            <person name="Pryszcz L."/>
            <person name="Cillingova A."/>
            <person name="Nosek J."/>
            <person name="Gabaldon T."/>
        </authorList>
    </citation>
    <scope>NUCLEOTIDE SEQUENCE</scope>
    <source>
        <strain evidence="1">CBS 10844</strain>
    </source>
</reference>
<comment type="caution">
    <text evidence="1">The sequence shown here is derived from an EMBL/GenBank/DDBJ whole genome shotgun (WGS) entry which is preliminary data.</text>
</comment>
<sequence>MNNTSIVQHPSCNDGNAPNITGDVSKPRFLYHGGAAGKLIWIITPTKFIYPNAKSYTCNVPGGAHHQITPATTNGAPKWKRPYGTHANRSNIVVCVVAKTLERSSPYKIVSIAGNTLTDITGLYWYGILAHEK</sequence>
<dbReference type="Proteomes" id="UP001202479">
    <property type="component" value="Unassembled WGS sequence"/>
</dbReference>